<comment type="similarity">
    <text evidence="1">Belongs to the PrpD family.</text>
</comment>
<dbReference type="GeneID" id="74944867"/>
<dbReference type="InterPro" id="IPR042188">
    <property type="entry name" value="MmgE/PrpD_sf_2"/>
</dbReference>
<evidence type="ECO:0000313" key="4">
    <source>
        <dbReference type="EMBL" id="UWM54499.1"/>
    </source>
</evidence>
<dbReference type="PANTHER" id="PTHR16943">
    <property type="entry name" value="2-METHYLCITRATE DEHYDRATASE-RELATED"/>
    <property type="match status" value="1"/>
</dbReference>
<dbReference type="Gene3D" id="1.10.4100.10">
    <property type="entry name" value="2-methylcitrate dehydratase PrpD"/>
    <property type="match status" value="1"/>
</dbReference>
<evidence type="ECO:0000256" key="1">
    <source>
        <dbReference type="ARBA" id="ARBA00006174"/>
    </source>
</evidence>
<feature type="domain" description="MmgE/PrpD N-terminal" evidence="2">
    <location>
        <begin position="9"/>
        <end position="226"/>
    </location>
</feature>
<keyword evidence="5" id="KW-1185">Reference proteome</keyword>
<evidence type="ECO:0000259" key="2">
    <source>
        <dbReference type="Pfam" id="PF03972"/>
    </source>
</evidence>
<dbReference type="GO" id="GO:0016829">
    <property type="term" value="F:lyase activity"/>
    <property type="evidence" value="ECO:0007669"/>
    <property type="project" value="InterPro"/>
</dbReference>
<dbReference type="Proteomes" id="UP001057580">
    <property type="component" value="Chromosome"/>
</dbReference>
<dbReference type="EMBL" id="CP104003">
    <property type="protein sequence ID" value="UWM54499.1"/>
    <property type="molecule type" value="Genomic_DNA"/>
</dbReference>
<dbReference type="RefSeq" id="WP_260593519.1">
    <property type="nucleotide sequence ID" value="NZ_CP104003.1"/>
</dbReference>
<proteinExistence type="inferred from homology"/>
<dbReference type="InterPro" id="IPR005656">
    <property type="entry name" value="MmgE_PrpD"/>
</dbReference>
<dbReference type="KEGG" id="ssai:N0B31_20555"/>
<dbReference type="SUPFAM" id="SSF103378">
    <property type="entry name" value="2-methylcitrate dehydratase PrpD"/>
    <property type="match status" value="1"/>
</dbReference>
<dbReference type="Pfam" id="PF19305">
    <property type="entry name" value="MmgE_PrpD_C"/>
    <property type="match status" value="1"/>
</dbReference>
<dbReference type="InterPro" id="IPR045336">
    <property type="entry name" value="MmgE_PrpD_N"/>
</dbReference>
<organism evidence="4 5">
    <name type="scientific">Salinirubellus salinus</name>
    <dbReference type="NCBI Taxonomy" id="1364945"/>
    <lineage>
        <taxon>Archaea</taxon>
        <taxon>Methanobacteriati</taxon>
        <taxon>Methanobacteriota</taxon>
        <taxon>Stenosarchaea group</taxon>
        <taxon>Halobacteria</taxon>
        <taxon>Halobacteriales</taxon>
        <taxon>Natronomonadaceae</taxon>
        <taxon>Salinirubellus</taxon>
    </lineage>
</organism>
<sequence>MSEYERTAAAFAADLEAADLPSAVRDHVGLVLADTVGAIVGGSTDPDTAALADRFAAETPGEATVLGTAHRLEPRFAALVNGTGGTVLELDEGHKYAAGHPAIHVLPAVLAVGETRDASADEFVAAFVAGYEVCARVARASYPLADGYHPHGIWGAVGAAAGVARLRGCDAETTLTAMRIAANSAQQTLMATATEGATVRNSYAGKANLDGVLAVDLARAGFTGLDDGVARHLARTTGEGFDSAELADGLGERWDVLGGYFKRHAACRYTHPTLDALDDLTADAPIDPEAVASVLVETYPTAAGLTPTRPTNALQAKFSVPYAVATRLLHGTSGRESFADESLSEETFDLAERVEVVVADDIAARLPDTRSSRVTVRFTDGSERTAEVEHARGGAERPWREPELREKFDELVVPLLGDEPTRTLWDAARSGEAAPATLCATARR</sequence>
<dbReference type="InterPro" id="IPR045337">
    <property type="entry name" value="MmgE_PrpD_C"/>
</dbReference>
<dbReference type="PANTHER" id="PTHR16943:SF8">
    <property type="entry name" value="2-METHYLCITRATE DEHYDRATASE"/>
    <property type="match status" value="1"/>
</dbReference>
<accession>A0A9E7UB57</accession>
<dbReference type="AlphaFoldDB" id="A0A9E7UB57"/>
<evidence type="ECO:0000259" key="3">
    <source>
        <dbReference type="Pfam" id="PF19305"/>
    </source>
</evidence>
<dbReference type="Pfam" id="PF03972">
    <property type="entry name" value="MmgE_PrpD_N"/>
    <property type="match status" value="1"/>
</dbReference>
<evidence type="ECO:0000313" key="5">
    <source>
        <dbReference type="Proteomes" id="UP001057580"/>
    </source>
</evidence>
<gene>
    <name evidence="4" type="ORF">N0B31_20555</name>
</gene>
<dbReference type="InterPro" id="IPR036148">
    <property type="entry name" value="MmgE/PrpD_sf"/>
</dbReference>
<dbReference type="InterPro" id="IPR042183">
    <property type="entry name" value="MmgE/PrpD_sf_1"/>
</dbReference>
<dbReference type="Gene3D" id="3.30.1330.120">
    <property type="entry name" value="2-methylcitrate dehydratase PrpD"/>
    <property type="match status" value="1"/>
</dbReference>
<feature type="domain" description="MmgE/PrpD C-terminal" evidence="3">
    <location>
        <begin position="264"/>
        <end position="424"/>
    </location>
</feature>
<name>A0A9E7UB57_9EURY</name>
<reference evidence="4" key="1">
    <citation type="submission" date="2022-09" db="EMBL/GenBank/DDBJ databases">
        <title>Diverse halophilic archaea isolated from saline environments.</title>
        <authorList>
            <person name="Cui H.-L."/>
        </authorList>
    </citation>
    <scope>NUCLEOTIDE SEQUENCE</scope>
    <source>
        <strain evidence="4">ZS-35-S2</strain>
    </source>
</reference>
<protein>
    <submittedName>
        <fullName evidence="4">MmgE/PrpD family protein</fullName>
    </submittedName>
</protein>